<sequence length="321" mass="33330">MAGSIQKTVILAKVETASGTDAAPTHTADAVAIRVSNLSVKVTEKFAERDTIIGAFAAPDRLPYTRRAEVTFSCELQSSGTLGTAPAWGDLLIGCGFAEAITAGARVDYTPSSIGLKTLTIWAYINDRLEKYNFCAGTFKLNMSVGQVPSLDFTFTGLVSSVTGSAGVTPTLTGWIRPEAVGPVATTQLSLGAATYSAGAITGGTAYNFKDFSIDCANDVQDLELATQETVAIYGRAPTCSLTADLGPSAHANLVADMHAGTARALGLVHGSASGRKVLVYAPVGVITSVSDQVDGTKMFSAVEMTLRPSSANDDFRIVAI</sequence>
<evidence type="ECO:0008006" key="3">
    <source>
        <dbReference type="Google" id="ProtNLM"/>
    </source>
</evidence>
<keyword evidence="2" id="KW-1185">Reference proteome</keyword>
<protein>
    <recommendedName>
        <fullName evidence="3">Phage tail protein</fullName>
    </recommendedName>
</protein>
<reference evidence="1 2" key="1">
    <citation type="submission" date="2020-08" db="EMBL/GenBank/DDBJ databases">
        <title>Aquariorum lacteus gen. nov., sp. nov., a new member of the family Comamonadaceae, isolated from freshwater aquarium.</title>
        <authorList>
            <person name="Chun S.-J."/>
        </authorList>
    </citation>
    <scope>NUCLEOTIDE SEQUENCE [LARGE SCALE GENOMIC DNA]</scope>
    <source>
        <strain evidence="1 2">SJAQ100</strain>
    </source>
</reference>
<dbReference type="AlphaFoldDB" id="A0A839HIV8"/>
<proteinExistence type="predicted"/>
<dbReference type="Proteomes" id="UP000586093">
    <property type="component" value="Unassembled WGS sequence"/>
</dbReference>
<dbReference type="Pfam" id="PF18906">
    <property type="entry name" value="Phage_tube_2"/>
    <property type="match status" value="1"/>
</dbReference>
<evidence type="ECO:0000313" key="2">
    <source>
        <dbReference type="Proteomes" id="UP000586093"/>
    </source>
</evidence>
<dbReference type="InterPro" id="IPR044000">
    <property type="entry name" value="Phage_tube_2"/>
</dbReference>
<accession>A0A839HIV8</accession>
<comment type="caution">
    <text evidence="1">The sequence shown here is derived from an EMBL/GenBank/DDBJ whole genome shotgun (WGS) entry which is preliminary data.</text>
</comment>
<gene>
    <name evidence="1" type="ORF">H4F90_05625</name>
</gene>
<dbReference type="EMBL" id="JACIVI010000001">
    <property type="protein sequence ID" value="MBB1161456.1"/>
    <property type="molecule type" value="Genomic_DNA"/>
</dbReference>
<dbReference type="RefSeq" id="WP_182662258.1">
    <property type="nucleotide sequence ID" value="NZ_JACIVI010000001.1"/>
</dbReference>
<organism evidence="1 2">
    <name type="scientific">Aquariibacter albus</name>
    <dbReference type="NCBI Taxonomy" id="2759899"/>
    <lineage>
        <taxon>Bacteria</taxon>
        <taxon>Pseudomonadati</taxon>
        <taxon>Pseudomonadota</taxon>
        <taxon>Betaproteobacteria</taxon>
        <taxon>Burkholderiales</taxon>
        <taxon>Sphaerotilaceae</taxon>
        <taxon>Aquariibacter</taxon>
    </lineage>
</organism>
<name>A0A839HIV8_9BURK</name>
<evidence type="ECO:0000313" key="1">
    <source>
        <dbReference type="EMBL" id="MBB1161456.1"/>
    </source>
</evidence>